<reference evidence="2 3" key="1">
    <citation type="submission" date="2021-06" db="EMBL/GenBank/DDBJ databases">
        <title>Caerostris extrusa draft genome.</title>
        <authorList>
            <person name="Kono N."/>
            <person name="Arakawa K."/>
        </authorList>
    </citation>
    <scope>NUCLEOTIDE SEQUENCE [LARGE SCALE GENOMIC DNA]</scope>
</reference>
<evidence type="ECO:0000313" key="2">
    <source>
        <dbReference type="EMBL" id="GIY65824.1"/>
    </source>
</evidence>
<dbReference type="EMBL" id="BPLR01014031">
    <property type="protein sequence ID" value="GIY65824.1"/>
    <property type="molecule type" value="Genomic_DNA"/>
</dbReference>
<dbReference type="AlphaFoldDB" id="A0AAV4V813"/>
<protein>
    <submittedName>
        <fullName evidence="2">Uncharacterized protein</fullName>
    </submittedName>
</protein>
<evidence type="ECO:0000313" key="3">
    <source>
        <dbReference type="Proteomes" id="UP001054945"/>
    </source>
</evidence>
<comment type="caution">
    <text evidence="2">The sequence shown here is derived from an EMBL/GenBank/DDBJ whole genome shotgun (WGS) entry which is preliminary data.</text>
</comment>
<keyword evidence="1" id="KW-0732">Signal</keyword>
<sequence>MVVSLWCVSAIFTHFPTTTFSTPSSNLDIQALSFEPHPIRVSTPEGSAYHRLTHLSGGPRICFRKGDLTFGQKFKCSFSFPQVFGKAIHSILFEFSEILDSTTIRPYNC</sequence>
<feature type="signal peptide" evidence="1">
    <location>
        <begin position="1"/>
        <end position="21"/>
    </location>
</feature>
<name>A0AAV4V813_CAEEX</name>
<feature type="chain" id="PRO_5043327143" evidence="1">
    <location>
        <begin position="22"/>
        <end position="109"/>
    </location>
</feature>
<organism evidence="2 3">
    <name type="scientific">Caerostris extrusa</name>
    <name type="common">Bark spider</name>
    <name type="synonym">Caerostris bankana</name>
    <dbReference type="NCBI Taxonomy" id="172846"/>
    <lineage>
        <taxon>Eukaryota</taxon>
        <taxon>Metazoa</taxon>
        <taxon>Ecdysozoa</taxon>
        <taxon>Arthropoda</taxon>
        <taxon>Chelicerata</taxon>
        <taxon>Arachnida</taxon>
        <taxon>Araneae</taxon>
        <taxon>Araneomorphae</taxon>
        <taxon>Entelegynae</taxon>
        <taxon>Araneoidea</taxon>
        <taxon>Araneidae</taxon>
        <taxon>Caerostris</taxon>
    </lineage>
</organism>
<evidence type="ECO:0000256" key="1">
    <source>
        <dbReference type="SAM" id="SignalP"/>
    </source>
</evidence>
<dbReference type="Proteomes" id="UP001054945">
    <property type="component" value="Unassembled WGS sequence"/>
</dbReference>
<keyword evidence="3" id="KW-1185">Reference proteome</keyword>
<gene>
    <name evidence="2" type="ORF">CEXT_797961</name>
</gene>
<proteinExistence type="predicted"/>
<accession>A0AAV4V813</accession>